<dbReference type="GO" id="GO:0008237">
    <property type="term" value="F:metallopeptidase activity"/>
    <property type="evidence" value="ECO:0007669"/>
    <property type="project" value="UniProtKB-KW"/>
</dbReference>
<feature type="transmembrane region" description="Helical" evidence="1">
    <location>
        <begin position="86"/>
        <end position="107"/>
    </location>
</feature>
<proteinExistence type="predicted"/>
<accession>A0A5C6QRV9</accession>
<dbReference type="GO" id="GO:0004175">
    <property type="term" value="F:endopeptidase activity"/>
    <property type="evidence" value="ECO:0007669"/>
    <property type="project" value="UniProtKB-ARBA"/>
</dbReference>
<dbReference type="OrthoDB" id="5322702at2"/>
<name>A0A5C6QRV9_9GAMM</name>
<protein>
    <submittedName>
        <fullName evidence="3">CPBP family intramembrane metalloprotease</fullName>
    </submittedName>
</protein>
<dbReference type="InterPro" id="IPR003675">
    <property type="entry name" value="Rce1/LyrA-like_dom"/>
</dbReference>
<keyword evidence="3" id="KW-0645">Protease</keyword>
<feature type="transmembrane region" description="Helical" evidence="1">
    <location>
        <begin position="32"/>
        <end position="65"/>
    </location>
</feature>
<keyword evidence="3" id="KW-0378">Hydrolase</keyword>
<feature type="transmembrane region" description="Helical" evidence="1">
    <location>
        <begin position="251"/>
        <end position="269"/>
    </location>
</feature>
<dbReference type="EMBL" id="VOLT01000001">
    <property type="protein sequence ID" value="TWX71805.1"/>
    <property type="molecule type" value="Genomic_DNA"/>
</dbReference>
<evidence type="ECO:0000256" key="1">
    <source>
        <dbReference type="SAM" id="Phobius"/>
    </source>
</evidence>
<organism evidence="3 4">
    <name type="scientific">Colwellia demingiae</name>
    <dbReference type="NCBI Taxonomy" id="89401"/>
    <lineage>
        <taxon>Bacteria</taxon>
        <taxon>Pseudomonadati</taxon>
        <taxon>Pseudomonadota</taxon>
        <taxon>Gammaproteobacteria</taxon>
        <taxon>Alteromonadales</taxon>
        <taxon>Colwelliaceae</taxon>
        <taxon>Colwellia</taxon>
    </lineage>
</organism>
<feature type="transmembrane region" description="Helical" evidence="1">
    <location>
        <begin position="127"/>
        <end position="146"/>
    </location>
</feature>
<dbReference type="AlphaFoldDB" id="A0A5C6QRV9"/>
<dbReference type="GO" id="GO:0080120">
    <property type="term" value="P:CAAX-box protein maturation"/>
    <property type="evidence" value="ECO:0007669"/>
    <property type="project" value="UniProtKB-ARBA"/>
</dbReference>
<keyword evidence="1" id="KW-0472">Membrane</keyword>
<feature type="domain" description="CAAX prenyl protease 2/Lysostaphin resistance protein A-like" evidence="2">
    <location>
        <begin position="196"/>
        <end position="287"/>
    </location>
</feature>
<dbReference type="Proteomes" id="UP000321822">
    <property type="component" value="Unassembled WGS sequence"/>
</dbReference>
<feature type="transmembrane region" description="Helical" evidence="1">
    <location>
        <begin position="167"/>
        <end position="190"/>
    </location>
</feature>
<feature type="transmembrane region" description="Helical" evidence="1">
    <location>
        <begin position="276"/>
        <end position="297"/>
    </location>
</feature>
<evidence type="ECO:0000313" key="3">
    <source>
        <dbReference type="EMBL" id="TWX71805.1"/>
    </source>
</evidence>
<dbReference type="RefSeq" id="WP_146782188.1">
    <property type="nucleotide sequence ID" value="NZ_VOLT01000001.1"/>
</dbReference>
<dbReference type="Pfam" id="PF02517">
    <property type="entry name" value="Rce1-like"/>
    <property type="match status" value="1"/>
</dbReference>
<keyword evidence="1" id="KW-0812">Transmembrane</keyword>
<evidence type="ECO:0000313" key="4">
    <source>
        <dbReference type="Proteomes" id="UP000321822"/>
    </source>
</evidence>
<dbReference type="GO" id="GO:0006508">
    <property type="term" value="P:proteolysis"/>
    <property type="evidence" value="ECO:0007669"/>
    <property type="project" value="UniProtKB-KW"/>
</dbReference>
<gene>
    <name evidence="3" type="ORF">ESZ36_00815</name>
</gene>
<keyword evidence="1" id="KW-1133">Transmembrane helix</keyword>
<comment type="caution">
    <text evidence="3">The sequence shown here is derived from an EMBL/GenBank/DDBJ whole genome shotgun (WGS) entry which is preliminary data.</text>
</comment>
<feature type="transmembrane region" description="Helical" evidence="1">
    <location>
        <begin position="7"/>
        <end position="26"/>
    </location>
</feature>
<feature type="transmembrane region" description="Helical" evidence="1">
    <location>
        <begin position="196"/>
        <end position="216"/>
    </location>
</feature>
<reference evidence="3 4" key="1">
    <citation type="submission" date="2019-07" db="EMBL/GenBank/DDBJ databases">
        <title>Genomes of sea-ice associated Colwellia species.</title>
        <authorList>
            <person name="Bowman J.P."/>
        </authorList>
    </citation>
    <scope>NUCLEOTIDE SEQUENCE [LARGE SCALE GENOMIC DNA]</scope>
    <source>
        <strain evidence="3 4">ACAM 459</strain>
    </source>
</reference>
<keyword evidence="4" id="KW-1185">Reference proteome</keyword>
<evidence type="ECO:0000259" key="2">
    <source>
        <dbReference type="Pfam" id="PF02517"/>
    </source>
</evidence>
<keyword evidence="3" id="KW-0482">Metalloprotease</keyword>
<sequence length="299" mass="33551">MSLTQDLFPSVTPWLFLVITLMTAFVKPKLWTLGLVCTLISGLFYNAIDLVGLGVITLLLAMSYYANKISTKPSSNASNKLWNRRIKTVITALVIISCIALAAHLLPGFNNLQVLSNVEKSINSMPFTLYLNFDKPMILFALLVLYPALLISKKPITLFKAQNSLRLSALVMLVFILLFSLAILLSLIKYDPQLPSWWWLFALNNLLLTCIIEEVFFRGFIQQKLTSLINPLAGLILTSLLFGIAHFSGGYNFVIVATLAGFLYGLVYLNTGKIWYAILLHFCFNMVHLALFTYPLLKV</sequence>
<feature type="transmembrane region" description="Helical" evidence="1">
    <location>
        <begin position="228"/>
        <end position="245"/>
    </location>
</feature>